<evidence type="ECO:0000256" key="2">
    <source>
        <dbReference type="ARBA" id="ARBA00022448"/>
    </source>
</evidence>
<keyword evidence="5 7" id="KW-1133">Transmembrane helix</keyword>
<dbReference type="GO" id="GO:0005886">
    <property type="term" value="C:plasma membrane"/>
    <property type="evidence" value="ECO:0007669"/>
    <property type="project" value="UniProtKB-SubCell"/>
</dbReference>
<gene>
    <name evidence="9" type="primary">lplC_8</name>
    <name evidence="9" type="ORF">Back11_38970</name>
</gene>
<evidence type="ECO:0000256" key="5">
    <source>
        <dbReference type="ARBA" id="ARBA00022989"/>
    </source>
</evidence>
<dbReference type="InterPro" id="IPR035906">
    <property type="entry name" value="MetI-like_sf"/>
</dbReference>
<dbReference type="Proteomes" id="UP000275368">
    <property type="component" value="Chromosome"/>
</dbReference>
<dbReference type="PANTHER" id="PTHR43744">
    <property type="entry name" value="ABC TRANSPORTER PERMEASE PROTEIN MG189-RELATED-RELATED"/>
    <property type="match status" value="1"/>
</dbReference>
<evidence type="ECO:0000256" key="3">
    <source>
        <dbReference type="ARBA" id="ARBA00022475"/>
    </source>
</evidence>
<dbReference type="SUPFAM" id="SSF161098">
    <property type="entry name" value="MetI-like"/>
    <property type="match status" value="1"/>
</dbReference>
<protein>
    <submittedName>
        <fullName evidence="9">Protein LplC</fullName>
    </submittedName>
</protein>
<evidence type="ECO:0000256" key="6">
    <source>
        <dbReference type="ARBA" id="ARBA00023136"/>
    </source>
</evidence>
<keyword evidence="10" id="KW-1185">Reference proteome</keyword>
<feature type="domain" description="ABC transmembrane type-1" evidence="8">
    <location>
        <begin position="82"/>
        <end position="283"/>
    </location>
</feature>
<comment type="subcellular location">
    <subcellularLocation>
        <location evidence="1 7">Cell membrane</location>
        <topology evidence="1 7">Multi-pass membrane protein</topology>
    </subcellularLocation>
</comment>
<accession>A0A3G9IW84</accession>
<dbReference type="CDD" id="cd06261">
    <property type="entry name" value="TM_PBP2"/>
    <property type="match status" value="1"/>
</dbReference>
<evidence type="ECO:0000313" key="10">
    <source>
        <dbReference type="Proteomes" id="UP000275368"/>
    </source>
</evidence>
<evidence type="ECO:0000256" key="4">
    <source>
        <dbReference type="ARBA" id="ARBA00022692"/>
    </source>
</evidence>
<dbReference type="Gene3D" id="1.10.3720.10">
    <property type="entry name" value="MetI-like"/>
    <property type="match status" value="1"/>
</dbReference>
<sequence>MRTTKVKNGIKTSWQRKAFMICNLIFLSLISLICILPLVHILALSFSSSFAASSGKVSIWPVDATLESYKYVLQNAAFWHAFVVTLKRLVLAVPLTLFIVFITAYPMAKSSQKFKGREFYTYFLLIPMLFGGGLIPEYMTYMKYGLINNIWVLVLPGLIPIFSIILLMNFIRDLPAEMEEAASIDGAGPFTSLFRVVLPLATPAIATIALFSIVGHWNSWFDGILYMNHPKNYPLQSFLQKALTSYDTKTITSKDLNMMRLISDQTTRAAQIFVATLPVLMVYPFLQKHFTKGLVMGSVKG</sequence>
<dbReference type="KEGG" id="pbk:Back11_38970"/>
<name>A0A3G9IW84_9BACL</name>
<organism evidence="9 10">
    <name type="scientific">Paenibacillus baekrokdamisoli</name>
    <dbReference type="NCBI Taxonomy" id="1712516"/>
    <lineage>
        <taxon>Bacteria</taxon>
        <taxon>Bacillati</taxon>
        <taxon>Bacillota</taxon>
        <taxon>Bacilli</taxon>
        <taxon>Bacillales</taxon>
        <taxon>Paenibacillaceae</taxon>
        <taxon>Paenibacillus</taxon>
    </lineage>
</organism>
<dbReference type="InterPro" id="IPR000515">
    <property type="entry name" value="MetI-like"/>
</dbReference>
<feature type="transmembrane region" description="Helical" evidence="7">
    <location>
        <begin position="89"/>
        <end position="107"/>
    </location>
</feature>
<evidence type="ECO:0000256" key="7">
    <source>
        <dbReference type="RuleBase" id="RU363032"/>
    </source>
</evidence>
<feature type="transmembrane region" description="Helical" evidence="7">
    <location>
        <begin position="150"/>
        <end position="171"/>
    </location>
</feature>
<evidence type="ECO:0000256" key="1">
    <source>
        <dbReference type="ARBA" id="ARBA00004651"/>
    </source>
</evidence>
<dbReference type="GO" id="GO:0055085">
    <property type="term" value="P:transmembrane transport"/>
    <property type="evidence" value="ECO:0007669"/>
    <property type="project" value="InterPro"/>
</dbReference>
<keyword evidence="6 7" id="KW-0472">Membrane</keyword>
<dbReference type="Pfam" id="PF00528">
    <property type="entry name" value="BPD_transp_1"/>
    <property type="match status" value="1"/>
</dbReference>
<dbReference type="PROSITE" id="PS50928">
    <property type="entry name" value="ABC_TM1"/>
    <property type="match status" value="1"/>
</dbReference>
<evidence type="ECO:0000313" key="9">
    <source>
        <dbReference type="EMBL" id="BBH22552.1"/>
    </source>
</evidence>
<feature type="transmembrane region" description="Helical" evidence="7">
    <location>
        <begin position="192"/>
        <end position="217"/>
    </location>
</feature>
<dbReference type="PANTHER" id="PTHR43744:SF9">
    <property type="entry name" value="POLYGALACTURONAN_RHAMNOGALACTURONAN TRANSPORT SYSTEM PERMEASE PROTEIN YTCP"/>
    <property type="match status" value="1"/>
</dbReference>
<reference evidence="9 10" key="1">
    <citation type="submission" date="2018-11" db="EMBL/GenBank/DDBJ databases">
        <title>Complete genome sequence of Paenibacillus baekrokdamisoli strain KCTC 33723.</title>
        <authorList>
            <person name="Kang S.W."/>
            <person name="Lee K.C."/>
            <person name="Kim K.K."/>
            <person name="Kim J.S."/>
            <person name="Kim D.S."/>
            <person name="Ko S.H."/>
            <person name="Yang S.H."/>
            <person name="Lee J.S."/>
        </authorList>
    </citation>
    <scope>NUCLEOTIDE SEQUENCE [LARGE SCALE GENOMIC DNA]</scope>
    <source>
        <strain evidence="9 10">KCTC 33723</strain>
    </source>
</reference>
<keyword evidence="4 7" id="KW-0812">Transmembrane</keyword>
<feature type="transmembrane region" description="Helical" evidence="7">
    <location>
        <begin position="21"/>
        <end position="46"/>
    </location>
</feature>
<dbReference type="EMBL" id="AP019308">
    <property type="protein sequence ID" value="BBH22552.1"/>
    <property type="molecule type" value="Genomic_DNA"/>
</dbReference>
<proteinExistence type="inferred from homology"/>
<dbReference type="OrthoDB" id="9810086at2"/>
<keyword evidence="2 7" id="KW-0813">Transport</keyword>
<dbReference type="AlphaFoldDB" id="A0A3G9IW84"/>
<feature type="transmembrane region" description="Helical" evidence="7">
    <location>
        <begin position="119"/>
        <end position="138"/>
    </location>
</feature>
<feature type="transmembrane region" description="Helical" evidence="7">
    <location>
        <begin position="268"/>
        <end position="286"/>
    </location>
</feature>
<comment type="similarity">
    <text evidence="7">Belongs to the binding-protein-dependent transport system permease family.</text>
</comment>
<evidence type="ECO:0000259" key="8">
    <source>
        <dbReference type="PROSITE" id="PS50928"/>
    </source>
</evidence>
<keyword evidence="3" id="KW-1003">Cell membrane</keyword>